<protein>
    <submittedName>
        <fullName evidence="1">Uncharacterized protein</fullName>
    </submittedName>
</protein>
<dbReference type="EMBL" id="FOGD01000002">
    <property type="protein sequence ID" value="SEQ70584.1"/>
    <property type="molecule type" value="Genomic_DNA"/>
</dbReference>
<dbReference type="AlphaFoldDB" id="A0A1H9I7M0"/>
<keyword evidence="2" id="KW-1185">Reference proteome</keyword>
<name>A0A1H9I7M0_9BURK</name>
<organism evidence="1 2">
    <name type="scientific">Giesbergeria anulus</name>
    <dbReference type="NCBI Taxonomy" id="180197"/>
    <lineage>
        <taxon>Bacteria</taxon>
        <taxon>Pseudomonadati</taxon>
        <taxon>Pseudomonadota</taxon>
        <taxon>Betaproteobacteria</taxon>
        <taxon>Burkholderiales</taxon>
        <taxon>Comamonadaceae</taxon>
        <taxon>Giesbergeria</taxon>
    </lineage>
</organism>
<evidence type="ECO:0000313" key="2">
    <source>
        <dbReference type="Proteomes" id="UP000199766"/>
    </source>
</evidence>
<proteinExistence type="predicted"/>
<dbReference type="STRING" id="180197.SAMN02982919_01042"/>
<dbReference type="RefSeq" id="WP_091453895.1">
    <property type="nucleotide sequence ID" value="NZ_FOGD01000002.1"/>
</dbReference>
<gene>
    <name evidence="1" type="ORF">SAMN02982919_01042</name>
</gene>
<evidence type="ECO:0000313" key="1">
    <source>
        <dbReference type="EMBL" id="SEQ70584.1"/>
    </source>
</evidence>
<reference evidence="1 2" key="1">
    <citation type="submission" date="2016-10" db="EMBL/GenBank/DDBJ databases">
        <authorList>
            <person name="de Groot N.N."/>
        </authorList>
    </citation>
    <scope>NUCLEOTIDE SEQUENCE [LARGE SCALE GENOMIC DNA]</scope>
    <source>
        <strain evidence="1 2">ATCC 35958</strain>
    </source>
</reference>
<sequence>MPSSRGYRWLWRLGKTALGLVAALVLLLAYATYAERQAEQRAQAFCRPLALGMDSTHLAEEAIGQGADQRQTRWFRQEQGDDQLYATFTGMSPFSRYICRITARQGRLVSAELTYLD</sequence>
<accession>A0A1H9I7M0</accession>
<dbReference type="Proteomes" id="UP000199766">
    <property type="component" value="Unassembled WGS sequence"/>
</dbReference>